<dbReference type="PROSITE" id="PS00660">
    <property type="entry name" value="FERM_1"/>
    <property type="match status" value="1"/>
</dbReference>
<keyword evidence="6" id="KW-1133">Transmembrane helix</keyword>
<evidence type="ECO:0000313" key="9">
    <source>
        <dbReference type="Proteomes" id="UP000019118"/>
    </source>
</evidence>
<protein>
    <recommendedName>
        <fullName evidence="2">Moesin/ezrin/radixin homolog 1</fullName>
    </recommendedName>
</protein>
<dbReference type="PRINTS" id="PR00661">
    <property type="entry name" value="ERMFAMILY"/>
</dbReference>
<dbReference type="CTD" id="84978"/>
<dbReference type="PANTHER" id="PTHR23280:SF32">
    <property type="entry name" value="FI22325P1"/>
    <property type="match status" value="1"/>
</dbReference>
<dbReference type="RefSeq" id="XP_019753547.1">
    <property type="nucleotide sequence ID" value="XM_019897988.2"/>
</dbReference>
<dbReference type="EnsemblMetazoa" id="XM_019897988.1">
    <property type="protein sequence ID" value="XP_019753547.1"/>
    <property type="gene ID" value="LOC109532878"/>
</dbReference>
<accession>A0AAR5NY79</accession>
<dbReference type="InterPro" id="IPR018980">
    <property type="entry name" value="FERM_PH-like_C"/>
</dbReference>
<proteinExistence type="predicted"/>
<feature type="domain" description="FERM" evidence="7">
    <location>
        <begin position="14"/>
        <end position="299"/>
    </location>
</feature>
<dbReference type="CDD" id="cd17102">
    <property type="entry name" value="FERM_F1_FRMD3"/>
    <property type="match status" value="1"/>
</dbReference>
<dbReference type="InterPro" id="IPR014847">
    <property type="entry name" value="FA"/>
</dbReference>
<dbReference type="GO" id="GO:0071944">
    <property type="term" value="C:cell periphery"/>
    <property type="evidence" value="ECO:0007669"/>
    <property type="project" value="UniProtKB-ARBA"/>
</dbReference>
<feature type="compositionally biased region" description="Polar residues" evidence="5">
    <location>
        <begin position="465"/>
        <end position="492"/>
    </location>
</feature>
<dbReference type="InterPro" id="IPR019747">
    <property type="entry name" value="FERM_CS"/>
</dbReference>
<dbReference type="Gene3D" id="1.20.80.10">
    <property type="match status" value="1"/>
</dbReference>
<dbReference type="InterPro" id="IPR019749">
    <property type="entry name" value="Band_41_domain"/>
</dbReference>
<dbReference type="SMART" id="SM00295">
    <property type="entry name" value="B41"/>
    <property type="match status" value="1"/>
</dbReference>
<dbReference type="Proteomes" id="UP000019118">
    <property type="component" value="Unassembled WGS sequence"/>
</dbReference>
<reference evidence="9" key="1">
    <citation type="journal article" date="2013" name="Genome Biol.">
        <title>Draft genome of the mountain pine beetle, Dendroctonus ponderosae Hopkins, a major forest pest.</title>
        <authorList>
            <person name="Keeling C.I."/>
            <person name="Yuen M.M."/>
            <person name="Liao N.Y."/>
            <person name="Docking T.R."/>
            <person name="Chan S.K."/>
            <person name="Taylor G.A."/>
            <person name="Palmquist D.L."/>
            <person name="Jackman S.D."/>
            <person name="Nguyen A."/>
            <person name="Li M."/>
            <person name="Henderson H."/>
            <person name="Janes J.K."/>
            <person name="Zhao Y."/>
            <person name="Pandoh P."/>
            <person name="Moore R."/>
            <person name="Sperling F.A."/>
            <person name="Huber D.P."/>
            <person name="Birol I."/>
            <person name="Jones S.J."/>
            <person name="Bohlmann J."/>
        </authorList>
    </citation>
    <scope>NUCLEOTIDE SEQUENCE</scope>
</reference>
<evidence type="ECO:0000256" key="2">
    <source>
        <dbReference type="ARBA" id="ARBA00022025"/>
    </source>
</evidence>
<sequence length="579" mass="65974">MLKFGSKHDSNIVYKCTVRLLEDTEILECEFRPHDKGNHLLDYVCQQLNLVEQDYLGLRYVDNNGQRHWLDLAKSILKQVKELEPVLFSFRVKFYPPDPTHLKEEITRYQMFLQLKRDLLHGRLYCGASEAAMLMALIVQGELGDYDPEIHVGHYVADLKVLLKQTQSIEEKAMEIHQKQMKGRDQSQVEYSFLKLACQLDTYGVDPHPVKGLLQETRGTQLYLGINHSGILTFQKSRKSHHFKWHDIHKINYEGKVFIIHLNYNDKKHTVGYKCLTGAACRHIWRCAMEQMLFFTLPTSSDAPSVVSGGGFFSWGTKFKYTGRTEREVLEGSVSPSRQEPNVQRTSSLRRKASSVPATPSTPLQPHLGYSSLPRSSHSDVGASRMESSSSTGLLSGLDGNPVQGYSDVAALETVCEDQEAITAKKLRTTDFGVLKYKDDSIDRFSDYYFRDSFEHSSSESQLIDNNYRYDNTNPSHRSSRSQTPLSHSQVDGRSCGPKNAPTVQNQHEKGGKFKVFGAFLPALLAITVFILVSLVILETDIPFFGSIRNIPEIVTFRYHIYDPVKSFLRDLFSFLLKY</sequence>
<dbReference type="FunFam" id="1.20.80.10:FF:000006">
    <property type="entry name" value="FERM domain-containing protein 5 isoform X1"/>
    <property type="match status" value="1"/>
</dbReference>
<dbReference type="InterPro" id="IPR011993">
    <property type="entry name" value="PH-like_dom_sf"/>
</dbReference>
<dbReference type="GO" id="GO:0030182">
    <property type="term" value="P:neuron differentiation"/>
    <property type="evidence" value="ECO:0007669"/>
    <property type="project" value="UniProtKB-ARBA"/>
</dbReference>
<dbReference type="GO" id="GO:0008092">
    <property type="term" value="F:cytoskeletal protein binding"/>
    <property type="evidence" value="ECO:0007669"/>
    <property type="project" value="InterPro"/>
</dbReference>
<dbReference type="InterPro" id="IPR000299">
    <property type="entry name" value="FERM_domain"/>
</dbReference>
<feature type="region of interest" description="Disordered" evidence="5">
    <location>
        <begin position="465"/>
        <end position="506"/>
    </location>
</feature>
<dbReference type="SMART" id="SM01196">
    <property type="entry name" value="FERM_C"/>
    <property type="match status" value="1"/>
</dbReference>
<dbReference type="SUPFAM" id="SSF47031">
    <property type="entry name" value="Second domain of FERM"/>
    <property type="match status" value="1"/>
</dbReference>
<dbReference type="InterPro" id="IPR000798">
    <property type="entry name" value="Ez/rad/moesin-like"/>
</dbReference>
<keyword evidence="3" id="KW-0965">Cell junction</keyword>
<dbReference type="Pfam" id="PF09380">
    <property type="entry name" value="FERM_C"/>
    <property type="match status" value="1"/>
</dbReference>
<dbReference type="Pfam" id="PF00373">
    <property type="entry name" value="FERM_M"/>
    <property type="match status" value="1"/>
</dbReference>
<evidence type="ECO:0000259" key="7">
    <source>
        <dbReference type="PROSITE" id="PS50057"/>
    </source>
</evidence>
<dbReference type="GO" id="GO:0005912">
    <property type="term" value="C:adherens junction"/>
    <property type="evidence" value="ECO:0007669"/>
    <property type="project" value="UniProtKB-SubCell"/>
</dbReference>
<evidence type="ECO:0000256" key="3">
    <source>
        <dbReference type="ARBA" id="ARBA00022949"/>
    </source>
</evidence>
<reference evidence="8" key="2">
    <citation type="submission" date="2024-08" db="UniProtKB">
        <authorList>
            <consortium name="EnsemblMetazoa"/>
        </authorList>
    </citation>
    <scope>IDENTIFICATION</scope>
</reference>
<feature type="compositionally biased region" description="Polar residues" evidence="5">
    <location>
        <begin position="334"/>
        <end position="347"/>
    </location>
</feature>
<dbReference type="Gene3D" id="3.10.20.90">
    <property type="entry name" value="Phosphatidylinositol 3-kinase Catalytic Subunit, Chain A, domain 1"/>
    <property type="match status" value="1"/>
</dbReference>
<feature type="transmembrane region" description="Helical" evidence="6">
    <location>
        <begin position="516"/>
        <end position="538"/>
    </location>
</feature>
<dbReference type="PROSITE" id="PS50057">
    <property type="entry name" value="FERM_3"/>
    <property type="match status" value="1"/>
</dbReference>
<dbReference type="PRINTS" id="PR00935">
    <property type="entry name" value="BAND41"/>
</dbReference>
<dbReference type="SUPFAM" id="SSF54236">
    <property type="entry name" value="Ubiquitin-like"/>
    <property type="match status" value="1"/>
</dbReference>
<dbReference type="SMART" id="SM01195">
    <property type="entry name" value="FA"/>
    <property type="match status" value="1"/>
</dbReference>
<dbReference type="SUPFAM" id="SSF50729">
    <property type="entry name" value="PH domain-like"/>
    <property type="match status" value="1"/>
</dbReference>
<keyword evidence="6" id="KW-0472">Membrane</keyword>
<dbReference type="Pfam" id="PF09379">
    <property type="entry name" value="FERM_N"/>
    <property type="match status" value="1"/>
</dbReference>
<dbReference type="GO" id="GO:0009887">
    <property type="term" value="P:animal organ morphogenesis"/>
    <property type="evidence" value="ECO:0007669"/>
    <property type="project" value="UniProtKB-ARBA"/>
</dbReference>
<dbReference type="GO" id="GO:0005856">
    <property type="term" value="C:cytoskeleton"/>
    <property type="evidence" value="ECO:0007669"/>
    <property type="project" value="TreeGrafter"/>
</dbReference>
<dbReference type="GO" id="GO:0031032">
    <property type="term" value="P:actomyosin structure organization"/>
    <property type="evidence" value="ECO:0007669"/>
    <property type="project" value="TreeGrafter"/>
</dbReference>
<dbReference type="KEGG" id="dpa:109532878"/>
<evidence type="ECO:0000256" key="6">
    <source>
        <dbReference type="SAM" id="Phobius"/>
    </source>
</evidence>
<dbReference type="AlphaFoldDB" id="A0AAR5NY79"/>
<dbReference type="Pfam" id="PF08736">
    <property type="entry name" value="FA"/>
    <property type="match status" value="1"/>
</dbReference>
<dbReference type="FunFam" id="3.10.20.90:FF:000002">
    <property type="entry name" value="Erythrocyte protein band 4.1-like 3"/>
    <property type="match status" value="1"/>
</dbReference>
<dbReference type="PANTHER" id="PTHR23280">
    <property type="entry name" value="4.1 G PROTEIN"/>
    <property type="match status" value="1"/>
</dbReference>
<dbReference type="CDD" id="cd14473">
    <property type="entry name" value="FERM_B-lobe"/>
    <property type="match status" value="1"/>
</dbReference>
<evidence type="ECO:0000256" key="4">
    <source>
        <dbReference type="ARBA" id="ARBA00043944"/>
    </source>
</evidence>
<evidence type="ECO:0000256" key="1">
    <source>
        <dbReference type="ARBA" id="ARBA00004536"/>
    </source>
</evidence>
<keyword evidence="6" id="KW-0812">Transmembrane</keyword>
<keyword evidence="9" id="KW-1185">Reference proteome</keyword>
<dbReference type="Gene3D" id="2.30.29.30">
    <property type="entry name" value="Pleckstrin-homology domain (PH domain)/Phosphotyrosine-binding domain (PTB)"/>
    <property type="match status" value="1"/>
</dbReference>
<dbReference type="GO" id="GO:0016028">
    <property type="term" value="C:rhabdomere"/>
    <property type="evidence" value="ECO:0007669"/>
    <property type="project" value="UniProtKB-SubCell"/>
</dbReference>
<evidence type="ECO:0000313" key="8">
    <source>
        <dbReference type="EnsemblMetazoa" id="XP_019753547.1"/>
    </source>
</evidence>
<name>A0AAR5NY79_DENPD</name>
<dbReference type="InterPro" id="IPR018979">
    <property type="entry name" value="FERM_N"/>
</dbReference>
<feature type="region of interest" description="Disordered" evidence="5">
    <location>
        <begin position="328"/>
        <end position="399"/>
    </location>
</feature>
<dbReference type="InterPro" id="IPR014352">
    <property type="entry name" value="FERM/acyl-CoA-bd_prot_sf"/>
</dbReference>
<dbReference type="InterPro" id="IPR019748">
    <property type="entry name" value="FERM_central"/>
</dbReference>
<evidence type="ECO:0000256" key="5">
    <source>
        <dbReference type="SAM" id="MobiDB-lite"/>
    </source>
</evidence>
<dbReference type="GeneID" id="109532878"/>
<dbReference type="InterPro" id="IPR035963">
    <property type="entry name" value="FERM_2"/>
</dbReference>
<organism evidence="8 9">
    <name type="scientific">Dendroctonus ponderosae</name>
    <name type="common">Mountain pine beetle</name>
    <dbReference type="NCBI Taxonomy" id="77166"/>
    <lineage>
        <taxon>Eukaryota</taxon>
        <taxon>Metazoa</taxon>
        <taxon>Ecdysozoa</taxon>
        <taxon>Arthropoda</taxon>
        <taxon>Hexapoda</taxon>
        <taxon>Insecta</taxon>
        <taxon>Pterygota</taxon>
        <taxon>Neoptera</taxon>
        <taxon>Endopterygota</taxon>
        <taxon>Coleoptera</taxon>
        <taxon>Polyphaga</taxon>
        <taxon>Cucujiformia</taxon>
        <taxon>Curculionidae</taxon>
        <taxon>Scolytinae</taxon>
        <taxon>Dendroctonus</taxon>
    </lineage>
</organism>
<comment type="subcellular location">
    <subcellularLocation>
        <location evidence="1">Cell junction</location>
        <location evidence="1">Adherens junction</location>
    </subcellularLocation>
    <subcellularLocation>
        <location evidence="4">Cell projection</location>
        <location evidence="4">Rhabdomere</location>
    </subcellularLocation>
</comment>
<dbReference type="InterPro" id="IPR029071">
    <property type="entry name" value="Ubiquitin-like_domsf"/>
</dbReference>
<feature type="compositionally biased region" description="Low complexity" evidence="5">
    <location>
        <begin position="388"/>
        <end position="399"/>
    </location>
</feature>